<sequence>MRGPGNDVTALASPEAAAMTSTERLANDLSAAGTAFERSDLATLETHLRAIELAGASPSDRHSEETMLEWRSVVSKDALPMRGRALGPAYISGTLAPGATLDTEQVLLGGKSVGIAAGTTPQGGLRLRVSRGDGKAVCERSPAHARECRFVPAYTQRYRIELFNSGTGNARYHIVLE</sequence>
<name>A0A074M2K8_ERYLO</name>
<reference evidence="1 2" key="1">
    <citation type="submission" date="2014-04" db="EMBL/GenBank/DDBJ databases">
        <title>A comprehensive comparison of genomes of Erythrobacter spp. strains.</title>
        <authorList>
            <person name="Zheng Q."/>
        </authorList>
    </citation>
    <scope>NUCLEOTIDE SEQUENCE [LARGE SCALE GENOMIC DNA]</scope>
    <source>
        <strain evidence="1 2">DSM 6997</strain>
    </source>
</reference>
<dbReference type="eggNOG" id="ENOG5032UQ2">
    <property type="taxonomic scope" value="Bacteria"/>
</dbReference>
<evidence type="ECO:0000313" key="2">
    <source>
        <dbReference type="Proteomes" id="UP000027647"/>
    </source>
</evidence>
<proteinExistence type="predicted"/>
<evidence type="ECO:0000313" key="1">
    <source>
        <dbReference type="EMBL" id="KEO88646.1"/>
    </source>
</evidence>
<dbReference type="AlphaFoldDB" id="A0A074M2K8"/>
<organism evidence="1 2">
    <name type="scientific">Erythrobacter longus</name>
    <dbReference type="NCBI Taxonomy" id="1044"/>
    <lineage>
        <taxon>Bacteria</taxon>
        <taxon>Pseudomonadati</taxon>
        <taxon>Pseudomonadota</taxon>
        <taxon>Alphaproteobacteria</taxon>
        <taxon>Sphingomonadales</taxon>
        <taxon>Erythrobacteraceae</taxon>
        <taxon>Erythrobacter/Porphyrobacter group</taxon>
        <taxon>Erythrobacter</taxon>
    </lineage>
</organism>
<accession>A0A074M2K8</accession>
<gene>
    <name evidence="1" type="ORF">EH31_16960</name>
</gene>
<keyword evidence="2" id="KW-1185">Reference proteome</keyword>
<dbReference type="Proteomes" id="UP000027647">
    <property type="component" value="Unassembled WGS sequence"/>
</dbReference>
<comment type="caution">
    <text evidence="1">The sequence shown here is derived from an EMBL/GenBank/DDBJ whole genome shotgun (WGS) entry which is preliminary data.</text>
</comment>
<dbReference type="EMBL" id="JMIW01000009">
    <property type="protein sequence ID" value="KEO88646.1"/>
    <property type="molecule type" value="Genomic_DNA"/>
</dbReference>
<protein>
    <submittedName>
        <fullName evidence="1">Uncharacterized protein</fullName>
    </submittedName>
</protein>
<dbReference type="STRING" id="1044.EH31_16960"/>